<evidence type="ECO:0000259" key="2">
    <source>
        <dbReference type="Pfam" id="PF12697"/>
    </source>
</evidence>
<feature type="domain" description="AB hydrolase-1" evidence="2">
    <location>
        <begin position="55"/>
        <end position="278"/>
    </location>
</feature>
<keyword evidence="4" id="KW-1185">Reference proteome</keyword>
<evidence type="ECO:0000313" key="4">
    <source>
        <dbReference type="Proteomes" id="UP000655589"/>
    </source>
</evidence>
<feature type="signal peptide" evidence="1">
    <location>
        <begin position="1"/>
        <end position="35"/>
    </location>
</feature>
<organism evidence="3 4">
    <name type="scientific">Promicromonospora citrea</name>
    <dbReference type="NCBI Taxonomy" id="43677"/>
    <lineage>
        <taxon>Bacteria</taxon>
        <taxon>Bacillati</taxon>
        <taxon>Actinomycetota</taxon>
        <taxon>Actinomycetes</taxon>
        <taxon>Micrococcales</taxon>
        <taxon>Promicromonosporaceae</taxon>
        <taxon>Promicromonospora</taxon>
    </lineage>
</organism>
<dbReference type="InterPro" id="IPR029058">
    <property type="entry name" value="AB_hydrolase_fold"/>
</dbReference>
<dbReference type="PANTHER" id="PTHR37017:SF11">
    <property type="entry name" value="ESTERASE_LIPASE_THIOESTERASE DOMAIN-CONTAINING PROTEIN"/>
    <property type="match status" value="1"/>
</dbReference>
<dbReference type="InterPro" id="IPR000073">
    <property type="entry name" value="AB_hydrolase_1"/>
</dbReference>
<dbReference type="PANTHER" id="PTHR37017">
    <property type="entry name" value="AB HYDROLASE-1 DOMAIN-CONTAINING PROTEIN-RELATED"/>
    <property type="match status" value="1"/>
</dbReference>
<evidence type="ECO:0000256" key="1">
    <source>
        <dbReference type="SAM" id="SignalP"/>
    </source>
</evidence>
<reference evidence="3" key="2">
    <citation type="submission" date="2020-09" db="EMBL/GenBank/DDBJ databases">
        <authorList>
            <person name="Sun Q."/>
            <person name="Ohkuma M."/>
        </authorList>
    </citation>
    <scope>NUCLEOTIDE SEQUENCE</scope>
    <source>
        <strain evidence="3">JCM 3051</strain>
    </source>
</reference>
<dbReference type="InterPro" id="IPR052897">
    <property type="entry name" value="Sec-Metab_Biosynth_Hydrolase"/>
</dbReference>
<dbReference type="Proteomes" id="UP000655589">
    <property type="component" value="Unassembled WGS sequence"/>
</dbReference>
<dbReference type="SUPFAM" id="SSF53474">
    <property type="entry name" value="alpha/beta-Hydrolases"/>
    <property type="match status" value="1"/>
</dbReference>
<comment type="caution">
    <text evidence="3">The sequence shown here is derived from an EMBL/GenBank/DDBJ whole genome shotgun (WGS) entry which is preliminary data.</text>
</comment>
<gene>
    <name evidence="3" type="ORF">GCM10010102_44840</name>
</gene>
<reference evidence="3" key="1">
    <citation type="journal article" date="2014" name="Int. J. Syst. Evol. Microbiol.">
        <title>Complete genome sequence of Corynebacterium casei LMG S-19264T (=DSM 44701T), isolated from a smear-ripened cheese.</title>
        <authorList>
            <consortium name="US DOE Joint Genome Institute (JGI-PGF)"/>
            <person name="Walter F."/>
            <person name="Albersmeier A."/>
            <person name="Kalinowski J."/>
            <person name="Ruckert C."/>
        </authorList>
    </citation>
    <scope>NUCLEOTIDE SEQUENCE</scope>
    <source>
        <strain evidence="3">JCM 3051</strain>
    </source>
</reference>
<keyword evidence="3" id="KW-0378">Hydrolase</keyword>
<sequence>MTTSRHPVPRLHRWYARRRAAVTMLTGLLALGSLAAIPGAAARPGHDGHDPRPTIVLVHGAWADASSWAGVVRRLQAEGYPVVAPANPLRSLASDSAYLATFLETVDGPTVLVGHSYGAAVATNAAVGNPDVRALVFVNGSVPARGETVAELAGPDSALSVPDPTTIFDFAPSTLPPEPGTDVYLKPSTFLRSFATGLRNADAEVLSATQRPITFGALNEPSAEPAWRSVPSWYLVGTKDRVIPRSAQEAMARKAGSSVTRYDAGHLGPVTHPAQVARVITAAVRATR</sequence>
<feature type="chain" id="PRO_5038919602" evidence="1">
    <location>
        <begin position="36"/>
        <end position="288"/>
    </location>
</feature>
<proteinExistence type="predicted"/>
<dbReference type="EMBL" id="BMPT01000031">
    <property type="protein sequence ID" value="GGM44455.1"/>
    <property type="molecule type" value="Genomic_DNA"/>
</dbReference>
<name>A0A8H9GQ07_9MICO</name>
<evidence type="ECO:0000313" key="3">
    <source>
        <dbReference type="EMBL" id="GGM44455.1"/>
    </source>
</evidence>
<dbReference type="Pfam" id="PF12697">
    <property type="entry name" value="Abhydrolase_6"/>
    <property type="match status" value="1"/>
</dbReference>
<accession>A0A8H9GQ07</accession>
<dbReference type="Gene3D" id="3.40.50.1820">
    <property type="entry name" value="alpha/beta hydrolase"/>
    <property type="match status" value="1"/>
</dbReference>
<keyword evidence="1" id="KW-0732">Signal</keyword>
<dbReference type="GO" id="GO:0016787">
    <property type="term" value="F:hydrolase activity"/>
    <property type="evidence" value="ECO:0007669"/>
    <property type="project" value="UniProtKB-KW"/>
</dbReference>
<protein>
    <submittedName>
        <fullName evidence="3">Alpha/beta hydrolase</fullName>
    </submittedName>
</protein>
<dbReference type="AlphaFoldDB" id="A0A8H9GQ07"/>
<dbReference type="RefSeq" id="WP_229785756.1">
    <property type="nucleotide sequence ID" value="NZ_BMPT01000031.1"/>
</dbReference>